<dbReference type="GO" id="GO:0045892">
    <property type="term" value="P:negative regulation of DNA-templated transcription"/>
    <property type="evidence" value="ECO:0007669"/>
    <property type="project" value="TreeGrafter"/>
</dbReference>
<dbReference type="PRINTS" id="PR00035">
    <property type="entry name" value="HTHGNTR"/>
</dbReference>
<dbReference type="InterPro" id="IPR036388">
    <property type="entry name" value="WH-like_DNA-bd_sf"/>
</dbReference>
<reference evidence="5 6" key="1">
    <citation type="submission" date="2020-02" db="EMBL/GenBank/DDBJ databases">
        <title>Whole-genome analyses of novel actinobacteria.</title>
        <authorList>
            <person name="Sahin N."/>
            <person name="Tatar D."/>
        </authorList>
    </citation>
    <scope>NUCLEOTIDE SEQUENCE [LARGE SCALE GENOMIC DNA]</scope>
    <source>
        <strain evidence="5 6">SB3404</strain>
    </source>
</reference>
<accession>A0A6G4WR18</accession>
<keyword evidence="1" id="KW-0805">Transcription regulation</keyword>
<sequence>MGTLGGVTTAENDPRAPFEQLADDLREQIRSGDIAPGQKLPSVRELTERLGFASATVQKALRVLRGEGWIFTTGRGSFAHDPESPYGGSAPPVTAEQFAELKDQLTALTERVRSLEQRLPEHSGT</sequence>
<dbReference type="PANTHER" id="PTHR44846:SF17">
    <property type="entry name" value="GNTR-FAMILY TRANSCRIPTIONAL REGULATOR"/>
    <property type="match status" value="1"/>
</dbReference>
<name>A0A6G4WR18_9ACTN</name>
<dbReference type="SMART" id="SM00345">
    <property type="entry name" value="HTH_GNTR"/>
    <property type="match status" value="1"/>
</dbReference>
<dbReference type="EMBL" id="JAAKZZ010000019">
    <property type="protein sequence ID" value="NGO67463.1"/>
    <property type="molecule type" value="Genomic_DNA"/>
</dbReference>
<dbReference type="Gene3D" id="1.10.10.10">
    <property type="entry name" value="Winged helix-like DNA-binding domain superfamily/Winged helix DNA-binding domain"/>
    <property type="match status" value="1"/>
</dbReference>
<evidence type="ECO:0000313" key="5">
    <source>
        <dbReference type="EMBL" id="NGO67463.1"/>
    </source>
</evidence>
<proteinExistence type="predicted"/>
<dbReference type="InterPro" id="IPR036390">
    <property type="entry name" value="WH_DNA-bd_sf"/>
</dbReference>
<dbReference type="Pfam" id="PF00392">
    <property type="entry name" value="GntR"/>
    <property type="match status" value="1"/>
</dbReference>
<dbReference type="Proteomes" id="UP000477722">
    <property type="component" value="Unassembled WGS sequence"/>
</dbReference>
<dbReference type="InterPro" id="IPR000524">
    <property type="entry name" value="Tscrpt_reg_HTH_GntR"/>
</dbReference>
<feature type="domain" description="HTH gntR-type" evidence="4">
    <location>
        <begin position="15"/>
        <end position="82"/>
    </location>
</feature>
<dbReference type="SUPFAM" id="SSF46785">
    <property type="entry name" value="Winged helix' DNA-binding domain"/>
    <property type="match status" value="1"/>
</dbReference>
<dbReference type="PROSITE" id="PS50949">
    <property type="entry name" value="HTH_GNTR"/>
    <property type="match status" value="1"/>
</dbReference>
<keyword evidence="2" id="KW-0238">DNA-binding</keyword>
<dbReference type="CDD" id="cd07377">
    <property type="entry name" value="WHTH_GntR"/>
    <property type="match status" value="1"/>
</dbReference>
<keyword evidence="3" id="KW-0804">Transcription</keyword>
<evidence type="ECO:0000256" key="1">
    <source>
        <dbReference type="ARBA" id="ARBA00023015"/>
    </source>
</evidence>
<evidence type="ECO:0000259" key="4">
    <source>
        <dbReference type="PROSITE" id="PS50949"/>
    </source>
</evidence>
<dbReference type="GO" id="GO:0003677">
    <property type="term" value="F:DNA binding"/>
    <property type="evidence" value="ECO:0007669"/>
    <property type="project" value="UniProtKB-KW"/>
</dbReference>
<dbReference type="InterPro" id="IPR050679">
    <property type="entry name" value="Bact_HTH_transcr_reg"/>
</dbReference>
<evidence type="ECO:0000256" key="3">
    <source>
        <dbReference type="ARBA" id="ARBA00023163"/>
    </source>
</evidence>
<dbReference type="PANTHER" id="PTHR44846">
    <property type="entry name" value="MANNOSYL-D-GLYCERATE TRANSPORT/METABOLISM SYSTEM REPRESSOR MNGR-RELATED"/>
    <property type="match status" value="1"/>
</dbReference>
<evidence type="ECO:0000313" key="6">
    <source>
        <dbReference type="Proteomes" id="UP000477722"/>
    </source>
</evidence>
<dbReference type="GO" id="GO:0003700">
    <property type="term" value="F:DNA-binding transcription factor activity"/>
    <property type="evidence" value="ECO:0007669"/>
    <property type="project" value="InterPro"/>
</dbReference>
<evidence type="ECO:0000256" key="2">
    <source>
        <dbReference type="ARBA" id="ARBA00023125"/>
    </source>
</evidence>
<dbReference type="AlphaFoldDB" id="A0A6G4WR18"/>
<gene>
    <name evidence="5" type="ORF">G5C65_03650</name>
</gene>
<keyword evidence="6" id="KW-1185">Reference proteome</keyword>
<comment type="caution">
    <text evidence="5">The sequence shown here is derived from an EMBL/GenBank/DDBJ whole genome shotgun (WGS) entry which is preliminary data.</text>
</comment>
<protein>
    <submittedName>
        <fullName evidence="5">Winged helix-turn-helix transcriptional regulator</fullName>
    </submittedName>
</protein>
<organism evidence="5 6">
    <name type="scientific">Streptomyces boncukensis</name>
    <dbReference type="NCBI Taxonomy" id="2711219"/>
    <lineage>
        <taxon>Bacteria</taxon>
        <taxon>Bacillati</taxon>
        <taxon>Actinomycetota</taxon>
        <taxon>Actinomycetes</taxon>
        <taxon>Kitasatosporales</taxon>
        <taxon>Streptomycetaceae</taxon>
        <taxon>Streptomyces</taxon>
    </lineage>
</organism>